<feature type="compositionally biased region" description="Basic and acidic residues" evidence="9">
    <location>
        <begin position="428"/>
        <end position="437"/>
    </location>
</feature>
<dbReference type="PIRSF" id="PIRSF016302">
    <property type="entry name" value="Man_a_manosd"/>
    <property type="match status" value="1"/>
</dbReference>
<evidence type="ECO:0000256" key="4">
    <source>
        <dbReference type="ARBA" id="ARBA00022729"/>
    </source>
</evidence>
<feature type="compositionally biased region" description="Polar residues" evidence="9">
    <location>
        <begin position="405"/>
        <end position="420"/>
    </location>
</feature>
<feature type="signal peptide" evidence="11">
    <location>
        <begin position="1"/>
        <end position="26"/>
    </location>
</feature>
<feature type="region of interest" description="Disordered" evidence="9">
    <location>
        <begin position="342"/>
        <end position="363"/>
    </location>
</feature>
<dbReference type="PANTHER" id="PTHR12145:SF36">
    <property type="entry name" value="MANNAN ENDO-1,6-ALPHA-MANNOSIDASE DCW1"/>
    <property type="match status" value="1"/>
</dbReference>
<dbReference type="Proteomes" id="UP000037505">
    <property type="component" value="Unassembled WGS sequence"/>
</dbReference>
<feature type="transmembrane region" description="Helical" evidence="10">
    <location>
        <begin position="442"/>
        <end position="463"/>
    </location>
</feature>
<dbReference type="GO" id="GO:0016052">
    <property type="term" value="P:carbohydrate catabolic process"/>
    <property type="evidence" value="ECO:0007669"/>
    <property type="project" value="InterPro"/>
</dbReference>
<dbReference type="InterPro" id="IPR005198">
    <property type="entry name" value="Glyco_hydro_76"/>
</dbReference>
<keyword evidence="10" id="KW-0812">Transmembrane</keyword>
<sequence length="464" mass="51379">MRLFQLFVRFSSLSLGLFGTPTTALSLDIHDSEDIASLKEAASTAARGMLKYYHGNEPGQTPGTLDNTWWEAGAMFMTLVQYWRVSGDSSHNDITTQGLQWQAGDDHDYLPANSTAYLVRALPTLPWDILTDANDLTSIPQGNDDQMFWGLAAMTCAETTYPDVSDGPSWLSLVQGVFNNQIPRWEMETCHGGLRWQIHSWLPGYDLKNTISNGGLFQIAARLARYTGDQKYADWATKIWDWMASSPLLDTKTWNVADTTSVTDECTTNGNEQWTYNYGTLLCGAAYMYNFTNGDPKWLDAVDGLLNASLRIFFPPMYNNDVFQRVPVHLDGLHSHAGSIHRGADYSPTSRSAEAAARQCSGGKDGTECGVRWYEDKWDGKNSLETQMSSLSIFTANLMLQSNEQPVTSTTGGESKSDPNAGTGGRSRQAEPPRKITSGDRAGAWIITLLVGVAWISIIVWLVW</sequence>
<feature type="chain" id="PRO_5005553948" description="Mannan endo-1,6-alpha-mannosidase" evidence="11">
    <location>
        <begin position="27"/>
        <end position="464"/>
    </location>
</feature>
<evidence type="ECO:0000256" key="9">
    <source>
        <dbReference type="SAM" id="MobiDB-lite"/>
    </source>
</evidence>
<evidence type="ECO:0000256" key="10">
    <source>
        <dbReference type="SAM" id="Phobius"/>
    </source>
</evidence>
<name>A0A0L1JIY8_ASPN3</name>
<dbReference type="GeneID" id="26802016"/>
<evidence type="ECO:0000256" key="11">
    <source>
        <dbReference type="SAM" id="SignalP"/>
    </source>
</evidence>
<dbReference type="InterPro" id="IPR014480">
    <property type="entry name" value="Mannan-1_6-alpha_mannosidase"/>
</dbReference>
<keyword evidence="13" id="KW-1185">Reference proteome</keyword>
<accession>A0A0L1JIY8</accession>
<evidence type="ECO:0000256" key="8">
    <source>
        <dbReference type="PIRNR" id="PIRNR016302"/>
    </source>
</evidence>
<evidence type="ECO:0000256" key="3">
    <source>
        <dbReference type="ARBA" id="ARBA00012350"/>
    </source>
</evidence>
<dbReference type="AlphaFoldDB" id="A0A0L1JIY8"/>
<feature type="region of interest" description="Disordered" evidence="9">
    <location>
        <begin position="405"/>
        <end position="437"/>
    </location>
</feature>
<dbReference type="EC" id="3.2.1.101" evidence="3 8"/>
<dbReference type="STRING" id="1509407.A0A0L1JIY8"/>
<dbReference type="RefSeq" id="XP_015412653.1">
    <property type="nucleotide sequence ID" value="XM_015545470.1"/>
</dbReference>
<evidence type="ECO:0000313" key="13">
    <source>
        <dbReference type="Proteomes" id="UP000037505"/>
    </source>
</evidence>
<comment type="similarity">
    <text evidence="2 8">Belongs to the glycosyl hydrolase 76 family.</text>
</comment>
<organism evidence="12 13">
    <name type="scientific">Aspergillus nomiae NRRL (strain ATCC 15546 / NRRL 13137 / CBS 260.88 / M93)</name>
    <dbReference type="NCBI Taxonomy" id="1509407"/>
    <lineage>
        <taxon>Eukaryota</taxon>
        <taxon>Fungi</taxon>
        <taxon>Dikarya</taxon>
        <taxon>Ascomycota</taxon>
        <taxon>Pezizomycotina</taxon>
        <taxon>Eurotiomycetes</taxon>
        <taxon>Eurotiomycetidae</taxon>
        <taxon>Eurotiales</taxon>
        <taxon>Aspergillaceae</taxon>
        <taxon>Aspergillus</taxon>
        <taxon>Aspergillus subgen. Circumdati</taxon>
    </lineage>
</organism>
<keyword evidence="6" id="KW-0325">Glycoprotein</keyword>
<dbReference type="EMBL" id="JNOM01000001">
    <property type="protein sequence ID" value="KNG91730.1"/>
    <property type="molecule type" value="Genomic_DNA"/>
</dbReference>
<protein>
    <recommendedName>
        <fullName evidence="3 8">Mannan endo-1,6-alpha-mannosidase</fullName>
        <ecNumber evidence="3 8">3.2.1.101</ecNumber>
    </recommendedName>
</protein>
<evidence type="ECO:0000256" key="5">
    <source>
        <dbReference type="ARBA" id="ARBA00022801"/>
    </source>
</evidence>
<dbReference type="SUPFAM" id="SSF48208">
    <property type="entry name" value="Six-hairpin glycosidases"/>
    <property type="match status" value="1"/>
</dbReference>
<dbReference type="OrthoDB" id="4187847at2759"/>
<comment type="catalytic activity">
    <reaction evidence="1 8">
        <text>Random hydrolysis of (1-&gt;6)-alpha-D-mannosidic linkages in unbranched (1-&gt;6)-mannans.</text>
        <dbReference type="EC" id="3.2.1.101"/>
    </reaction>
</comment>
<evidence type="ECO:0000256" key="7">
    <source>
        <dbReference type="ARBA" id="ARBA00023295"/>
    </source>
</evidence>
<keyword evidence="10" id="KW-0472">Membrane</keyword>
<evidence type="ECO:0000313" key="12">
    <source>
        <dbReference type="EMBL" id="KNG91730.1"/>
    </source>
</evidence>
<keyword evidence="10" id="KW-1133">Transmembrane helix</keyword>
<keyword evidence="5 8" id="KW-0378">Hydrolase</keyword>
<dbReference type="Gene3D" id="1.50.10.20">
    <property type="match status" value="1"/>
</dbReference>
<proteinExistence type="inferred from homology"/>
<dbReference type="InterPro" id="IPR008928">
    <property type="entry name" value="6-hairpin_glycosidase_sf"/>
</dbReference>
<gene>
    <name evidence="12" type="ORF">ANOM_000212</name>
</gene>
<evidence type="ECO:0000256" key="2">
    <source>
        <dbReference type="ARBA" id="ARBA00009699"/>
    </source>
</evidence>
<dbReference type="PANTHER" id="PTHR12145">
    <property type="entry name" value="MANNAN ENDO-1,6-ALPHA-MANNOSIDASE DCW1"/>
    <property type="match status" value="1"/>
</dbReference>
<evidence type="ECO:0000256" key="1">
    <source>
        <dbReference type="ARBA" id="ARBA00001452"/>
    </source>
</evidence>
<keyword evidence="7 8" id="KW-0326">Glycosidase</keyword>
<keyword evidence="4 11" id="KW-0732">Signal</keyword>
<comment type="caution">
    <text evidence="12">The sequence shown here is derived from an EMBL/GenBank/DDBJ whole genome shotgun (WGS) entry which is preliminary data.</text>
</comment>
<dbReference type="Pfam" id="PF03663">
    <property type="entry name" value="Glyco_hydro_76"/>
    <property type="match status" value="2"/>
</dbReference>
<dbReference type="GO" id="GO:0008496">
    <property type="term" value="F:mannan endo-1,6-alpha-mannosidase activity"/>
    <property type="evidence" value="ECO:0007669"/>
    <property type="project" value="UniProtKB-UniRule"/>
</dbReference>
<dbReference type="GO" id="GO:0009272">
    <property type="term" value="P:fungal-type cell wall biogenesis"/>
    <property type="evidence" value="ECO:0007669"/>
    <property type="project" value="TreeGrafter"/>
</dbReference>
<evidence type="ECO:0000256" key="6">
    <source>
        <dbReference type="ARBA" id="ARBA00023180"/>
    </source>
</evidence>
<reference evidence="12 13" key="1">
    <citation type="submission" date="2014-06" db="EMBL/GenBank/DDBJ databases">
        <title>The Genome of the Aflatoxigenic Filamentous Fungus Aspergillus nomius.</title>
        <authorList>
            <person name="Moore M.G."/>
            <person name="Shannon B.M."/>
            <person name="Brian M.M."/>
        </authorList>
    </citation>
    <scope>NUCLEOTIDE SEQUENCE [LARGE SCALE GENOMIC DNA]</scope>
    <source>
        <strain evidence="12 13">NRRL 13137</strain>
    </source>
</reference>